<sequence>MARDSEARGRDNVRRCLARKQLKRRAPAEKRTSAALRTRLSRHQTQAPAVANQERLRSPCSTGSSSSLCCEVRQRVIFMLHWRKKKNIFYWERDLDIKV</sequence>
<keyword evidence="3" id="KW-1185">Reference proteome</keyword>
<gene>
    <name evidence="2" type="ORF">CEXT_298411</name>
</gene>
<reference evidence="2 3" key="1">
    <citation type="submission" date="2021-06" db="EMBL/GenBank/DDBJ databases">
        <title>Caerostris extrusa draft genome.</title>
        <authorList>
            <person name="Kono N."/>
            <person name="Arakawa K."/>
        </authorList>
    </citation>
    <scope>NUCLEOTIDE SEQUENCE [LARGE SCALE GENOMIC DNA]</scope>
</reference>
<feature type="region of interest" description="Disordered" evidence="1">
    <location>
        <begin position="1"/>
        <end position="66"/>
    </location>
</feature>
<dbReference type="EMBL" id="BPLR01012407">
    <property type="protein sequence ID" value="GIY53789.1"/>
    <property type="molecule type" value="Genomic_DNA"/>
</dbReference>
<evidence type="ECO:0000256" key="1">
    <source>
        <dbReference type="SAM" id="MobiDB-lite"/>
    </source>
</evidence>
<accession>A0AAV4U7P3</accession>
<protein>
    <submittedName>
        <fullName evidence="2">Uncharacterized protein</fullName>
    </submittedName>
</protein>
<proteinExistence type="predicted"/>
<name>A0AAV4U7P3_CAEEX</name>
<evidence type="ECO:0000313" key="2">
    <source>
        <dbReference type="EMBL" id="GIY53789.1"/>
    </source>
</evidence>
<dbReference type="Proteomes" id="UP001054945">
    <property type="component" value="Unassembled WGS sequence"/>
</dbReference>
<organism evidence="2 3">
    <name type="scientific">Caerostris extrusa</name>
    <name type="common">Bark spider</name>
    <name type="synonym">Caerostris bankana</name>
    <dbReference type="NCBI Taxonomy" id="172846"/>
    <lineage>
        <taxon>Eukaryota</taxon>
        <taxon>Metazoa</taxon>
        <taxon>Ecdysozoa</taxon>
        <taxon>Arthropoda</taxon>
        <taxon>Chelicerata</taxon>
        <taxon>Arachnida</taxon>
        <taxon>Araneae</taxon>
        <taxon>Araneomorphae</taxon>
        <taxon>Entelegynae</taxon>
        <taxon>Araneoidea</taxon>
        <taxon>Araneidae</taxon>
        <taxon>Caerostris</taxon>
    </lineage>
</organism>
<feature type="compositionally biased region" description="Basic and acidic residues" evidence="1">
    <location>
        <begin position="1"/>
        <end position="14"/>
    </location>
</feature>
<comment type="caution">
    <text evidence="2">The sequence shown here is derived from an EMBL/GenBank/DDBJ whole genome shotgun (WGS) entry which is preliminary data.</text>
</comment>
<dbReference type="AlphaFoldDB" id="A0AAV4U7P3"/>
<evidence type="ECO:0000313" key="3">
    <source>
        <dbReference type="Proteomes" id="UP001054945"/>
    </source>
</evidence>
<feature type="compositionally biased region" description="Basic residues" evidence="1">
    <location>
        <begin position="16"/>
        <end position="25"/>
    </location>
</feature>